<dbReference type="InterPro" id="IPR012000">
    <property type="entry name" value="Thiamin_PyroP_enz_cen_dom"/>
</dbReference>
<dbReference type="GO" id="GO:0000287">
    <property type="term" value="F:magnesium ion binding"/>
    <property type="evidence" value="ECO:0007669"/>
    <property type="project" value="InterPro"/>
</dbReference>
<feature type="domain" description="Thiamine pyrophosphate enzyme central" evidence="5">
    <location>
        <begin position="194"/>
        <end position="329"/>
    </location>
</feature>
<evidence type="ECO:0000259" key="7">
    <source>
        <dbReference type="Pfam" id="PF02776"/>
    </source>
</evidence>
<evidence type="ECO:0000256" key="1">
    <source>
        <dbReference type="ARBA" id="ARBA00007812"/>
    </source>
</evidence>
<dbReference type="PANTHER" id="PTHR18968:SF14">
    <property type="entry name" value="GLYOXYLATE CARBOLIGASE"/>
    <property type="match status" value="1"/>
</dbReference>
<dbReference type="InterPro" id="IPR006397">
    <property type="entry name" value="Glyox_carbo_lig"/>
</dbReference>
<accession>A0A967EFT9</accession>
<dbReference type="RefSeq" id="WP_166197684.1">
    <property type="nucleotide sequence ID" value="NZ_JAAOIV010000011.1"/>
</dbReference>
<evidence type="ECO:0000313" key="8">
    <source>
        <dbReference type="EMBL" id="NHN56941.1"/>
    </source>
</evidence>
<dbReference type="GO" id="GO:0005948">
    <property type="term" value="C:acetolactate synthase complex"/>
    <property type="evidence" value="ECO:0007669"/>
    <property type="project" value="TreeGrafter"/>
</dbReference>
<dbReference type="GO" id="GO:0009436">
    <property type="term" value="P:glyoxylate catabolic process"/>
    <property type="evidence" value="ECO:0007669"/>
    <property type="project" value="InterPro"/>
</dbReference>
<dbReference type="GO" id="GO:0003984">
    <property type="term" value="F:acetolactate synthase activity"/>
    <property type="evidence" value="ECO:0007669"/>
    <property type="project" value="UniProtKB-EC"/>
</dbReference>
<dbReference type="Gene3D" id="3.40.50.970">
    <property type="match status" value="2"/>
</dbReference>
<dbReference type="SUPFAM" id="SSF52467">
    <property type="entry name" value="DHS-like NAD/FAD-binding domain"/>
    <property type="match status" value="1"/>
</dbReference>
<dbReference type="GO" id="GO:0009097">
    <property type="term" value="P:isoleucine biosynthetic process"/>
    <property type="evidence" value="ECO:0007669"/>
    <property type="project" value="TreeGrafter"/>
</dbReference>
<dbReference type="EC" id="4.1.1.47" evidence="8"/>
<dbReference type="GO" id="GO:0030976">
    <property type="term" value="F:thiamine pyrophosphate binding"/>
    <property type="evidence" value="ECO:0007669"/>
    <property type="project" value="InterPro"/>
</dbReference>
<gene>
    <name evidence="8" type="primary">gcl</name>
    <name evidence="8" type="ORF">G9U51_14295</name>
</gene>
<feature type="domain" description="Thiamine pyrophosphate enzyme N-terminal TPP-binding" evidence="7">
    <location>
        <begin position="4"/>
        <end position="121"/>
    </location>
</feature>
<comment type="similarity">
    <text evidence="1 4">Belongs to the TPP enzyme family.</text>
</comment>
<dbReference type="Pfam" id="PF00205">
    <property type="entry name" value="TPP_enzyme_M"/>
    <property type="match status" value="1"/>
</dbReference>
<dbReference type="InterPro" id="IPR029035">
    <property type="entry name" value="DHS-like_NAD/FAD-binding_dom"/>
</dbReference>
<evidence type="ECO:0000259" key="6">
    <source>
        <dbReference type="Pfam" id="PF02775"/>
    </source>
</evidence>
<sequence>MARMRAVDAAVLILAKEGATQAFGLPGAAINPLYAAMRDHGGISHVLARHVEAASHMAEGFTRAAPGNIGVCLGTSGPAGTDMITGLYSASADSIPILCITGQAPITKLDKEDFQAVDIAAIAAPVAKWAVTVKEAAQVPGTLQKAFWLMREGRRGPVLVDMPIDVQLTEIEFDIDTYDPLPVARPAMSPAQAAKVLDLLAAAERPLIVAGGGIINADAADALVELAELLGVPVVPTLMGWGVIPDDHPLHAGMVGIQTSHRYGNETFLASDFVLGIGNRWANRHTGSLEVYTAGRTFVHIDIEPTQIGRVFAPDYGVVSDAGAALDALLAVARERRDRHELTDRGVWAKECQQRKATLQRKTHFTQVPIKPQRVYEEMNRAFGPDTVYVSTIGLSQIAGAQLLHVFKPRHWINCGQAGPLGWTLPAALGVATARPEAPVVALSGDYDFQFLIEELAVGAQFNIPYVHVLVNNSYLGLIRQAQRGFDMAYHVSLGFDNINSPDTEGYGVDHVKVVEGLGCKAIRVHEPDDLADAFRDAQRLAREHRVPVVVEVILEKITNISMGAAGLDAVNEFEALATSAQDAPTAIALMEPMGTTALEATAAP</sequence>
<dbReference type="Gene3D" id="3.40.50.1220">
    <property type="entry name" value="TPP-binding domain"/>
    <property type="match status" value="1"/>
</dbReference>
<dbReference type="NCBIfam" id="TIGR01504">
    <property type="entry name" value="glyox_carbo_lig"/>
    <property type="match status" value="1"/>
</dbReference>
<dbReference type="PANTHER" id="PTHR18968">
    <property type="entry name" value="THIAMINE PYROPHOSPHATE ENZYMES"/>
    <property type="match status" value="1"/>
</dbReference>
<evidence type="ECO:0000256" key="4">
    <source>
        <dbReference type="RuleBase" id="RU362132"/>
    </source>
</evidence>
<keyword evidence="9" id="KW-1185">Reference proteome</keyword>
<evidence type="ECO:0000259" key="5">
    <source>
        <dbReference type="Pfam" id="PF00205"/>
    </source>
</evidence>
<dbReference type="InterPro" id="IPR045229">
    <property type="entry name" value="TPP_enz"/>
</dbReference>
<feature type="domain" description="Thiamine pyrophosphate enzyme TPP-binding" evidence="6">
    <location>
        <begin position="393"/>
        <end position="553"/>
    </location>
</feature>
<dbReference type="InterPro" id="IPR029061">
    <property type="entry name" value="THDP-binding"/>
</dbReference>
<dbReference type="GO" id="GO:0009099">
    <property type="term" value="P:L-valine biosynthetic process"/>
    <property type="evidence" value="ECO:0007669"/>
    <property type="project" value="TreeGrafter"/>
</dbReference>
<dbReference type="SUPFAM" id="SSF52518">
    <property type="entry name" value="Thiamin diphosphate-binding fold (THDP-binding)"/>
    <property type="match status" value="2"/>
</dbReference>
<evidence type="ECO:0000256" key="3">
    <source>
        <dbReference type="ARBA" id="ARBA00048670"/>
    </source>
</evidence>
<protein>
    <submittedName>
        <fullName evidence="8">Glyoxylate carboligase</fullName>
        <ecNumber evidence="8">4.1.1.47</ecNumber>
    </submittedName>
</protein>
<evidence type="ECO:0000313" key="9">
    <source>
        <dbReference type="Proteomes" id="UP000744769"/>
    </source>
</evidence>
<dbReference type="NCBIfam" id="NF008431">
    <property type="entry name" value="PRK11269.1"/>
    <property type="match status" value="1"/>
</dbReference>
<dbReference type="Pfam" id="PF02776">
    <property type="entry name" value="TPP_enzyme_N"/>
    <property type="match status" value="1"/>
</dbReference>
<dbReference type="GO" id="GO:0050660">
    <property type="term" value="F:flavin adenine dinucleotide binding"/>
    <property type="evidence" value="ECO:0007669"/>
    <property type="project" value="TreeGrafter"/>
</dbReference>
<dbReference type="FunFam" id="3.40.50.1220:FF:000008">
    <property type="entry name" value="Acetolactate synthase"/>
    <property type="match status" value="1"/>
</dbReference>
<dbReference type="GO" id="GO:0009028">
    <property type="term" value="F:tartronate-semialdehyde synthase activity"/>
    <property type="evidence" value="ECO:0007669"/>
    <property type="project" value="UniProtKB-EC"/>
</dbReference>
<reference evidence="8" key="1">
    <citation type="submission" date="2020-03" db="EMBL/GenBank/DDBJ databases">
        <title>Draft sequencing of Calidifontibacter sp. DB0510.</title>
        <authorList>
            <person name="Kim D.-U."/>
        </authorList>
    </citation>
    <scope>NUCLEOTIDE SEQUENCE</scope>
    <source>
        <strain evidence="8">DB0510</strain>
    </source>
</reference>
<keyword evidence="8" id="KW-0456">Lyase</keyword>
<keyword evidence="2 4" id="KW-0786">Thiamine pyrophosphate</keyword>
<dbReference type="AlphaFoldDB" id="A0A967EFT9"/>
<evidence type="ECO:0000256" key="2">
    <source>
        <dbReference type="ARBA" id="ARBA00023052"/>
    </source>
</evidence>
<dbReference type="EMBL" id="JAAOIV010000011">
    <property type="protein sequence ID" value="NHN56941.1"/>
    <property type="molecule type" value="Genomic_DNA"/>
</dbReference>
<dbReference type="Pfam" id="PF02775">
    <property type="entry name" value="TPP_enzyme_C"/>
    <property type="match status" value="1"/>
</dbReference>
<comment type="caution">
    <text evidence="8">The sequence shown here is derived from an EMBL/GenBank/DDBJ whole genome shotgun (WGS) entry which is preliminary data.</text>
</comment>
<dbReference type="FunFam" id="3.40.50.970:FF:000007">
    <property type="entry name" value="Acetolactate synthase"/>
    <property type="match status" value="1"/>
</dbReference>
<proteinExistence type="inferred from homology"/>
<dbReference type="InterPro" id="IPR012001">
    <property type="entry name" value="Thiamin_PyroP_enz_TPP-bd_dom"/>
</dbReference>
<organism evidence="8 9">
    <name type="scientific">Metallococcus carri</name>
    <dbReference type="NCBI Taxonomy" id="1656884"/>
    <lineage>
        <taxon>Bacteria</taxon>
        <taxon>Bacillati</taxon>
        <taxon>Actinomycetota</taxon>
        <taxon>Actinomycetes</taxon>
        <taxon>Micrococcales</taxon>
        <taxon>Dermacoccaceae</taxon>
        <taxon>Metallococcus</taxon>
    </lineage>
</organism>
<dbReference type="Proteomes" id="UP000744769">
    <property type="component" value="Unassembled WGS sequence"/>
</dbReference>
<dbReference type="InterPro" id="IPR011766">
    <property type="entry name" value="TPP_enzyme_TPP-bd"/>
</dbReference>
<dbReference type="CDD" id="cd07035">
    <property type="entry name" value="TPP_PYR_POX_like"/>
    <property type="match status" value="1"/>
</dbReference>
<comment type="catalytic activity">
    <reaction evidence="3">
        <text>2 pyruvate + H(+) = (2S)-2-acetolactate + CO2</text>
        <dbReference type="Rhea" id="RHEA:25249"/>
        <dbReference type="ChEBI" id="CHEBI:15361"/>
        <dbReference type="ChEBI" id="CHEBI:15378"/>
        <dbReference type="ChEBI" id="CHEBI:16526"/>
        <dbReference type="ChEBI" id="CHEBI:58476"/>
        <dbReference type="EC" id="2.2.1.6"/>
    </reaction>
</comment>
<name>A0A967EFT9_9MICO</name>